<dbReference type="Proteomes" id="UP001139494">
    <property type="component" value="Unassembled WGS sequence"/>
</dbReference>
<name>A0A9R1CTI0_9EURY</name>
<dbReference type="InterPro" id="IPR013341">
    <property type="entry name" value="Mandelate_racemase_N_dom"/>
</dbReference>
<evidence type="ECO:0000256" key="1">
    <source>
        <dbReference type="ARBA" id="ARBA00001946"/>
    </source>
</evidence>
<dbReference type="PANTHER" id="PTHR13794">
    <property type="entry name" value="ENOLASE SUPERFAMILY, MANDELATE RACEMASE"/>
    <property type="match status" value="1"/>
</dbReference>
<feature type="domain" description="Mandelate racemase/muconate lactonizing enzyme C-terminal" evidence="4">
    <location>
        <begin position="144"/>
        <end position="240"/>
    </location>
</feature>
<dbReference type="AlphaFoldDB" id="A0A9R1CTI0"/>
<proteinExistence type="predicted"/>
<dbReference type="CDD" id="cd03316">
    <property type="entry name" value="MR_like"/>
    <property type="match status" value="1"/>
</dbReference>
<dbReference type="GO" id="GO:0000287">
    <property type="term" value="F:magnesium ion binding"/>
    <property type="evidence" value="ECO:0007669"/>
    <property type="project" value="TreeGrafter"/>
</dbReference>
<evidence type="ECO:0000313" key="5">
    <source>
        <dbReference type="EMBL" id="MCQ4333366.1"/>
    </source>
</evidence>
<gene>
    <name evidence="5" type="ORF">KM295_07710</name>
</gene>
<dbReference type="SUPFAM" id="SSF54826">
    <property type="entry name" value="Enolase N-terminal domain-like"/>
    <property type="match status" value="1"/>
</dbReference>
<evidence type="ECO:0000259" key="4">
    <source>
        <dbReference type="SMART" id="SM00922"/>
    </source>
</evidence>
<dbReference type="EMBL" id="JAHLKM010000007">
    <property type="protein sequence ID" value="MCQ4333366.1"/>
    <property type="molecule type" value="Genomic_DNA"/>
</dbReference>
<evidence type="ECO:0000256" key="3">
    <source>
        <dbReference type="ARBA" id="ARBA00022842"/>
    </source>
</evidence>
<dbReference type="RefSeq" id="WP_256029389.1">
    <property type="nucleotide sequence ID" value="NZ_JAHLKM010000007.1"/>
</dbReference>
<comment type="cofactor">
    <cofactor evidence="1">
        <name>Mg(2+)</name>
        <dbReference type="ChEBI" id="CHEBI:18420"/>
    </cofactor>
</comment>
<evidence type="ECO:0000313" key="6">
    <source>
        <dbReference type="Proteomes" id="UP001139494"/>
    </source>
</evidence>
<dbReference type="Gene3D" id="3.20.20.120">
    <property type="entry name" value="Enolase-like C-terminal domain"/>
    <property type="match status" value="1"/>
</dbReference>
<dbReference type="GO" id="GO:0016836">
    <property type="term" value="F:hydro-lyase activity"/>
    <property type="evidence" value="ECO:0007669"/>
    <property type="project" value="TreeGrafter"/>
</dbReference>
<dbReference type="PANTHER" id="PTHR13794:SF58">
    <property type="entry name" value="MITOCHONDRIAL ENOLASE SUPERFAMILY MEMBER 1"/>
    <property type="match status" value="1"/>
</dbReference>
<protein>
    <submittedName>
        <fullName evidence="5">Mandelate racemase/muconate lactonizing enzyme family protein</fullName>
    </submittedName>
</protein>
<organism evidence="5 6">
    <name type="scientific">Natronomonas aquatica</name>
    <dbReference type="NCBI Taxonomy" id="2841590"/>
    <lineage>
        <taxon>Archaea</taxon>
        <taxon>Methanobacteriati</taxon>
        <taxon>Methanobacteriota</taxon>
        <taxon>Stenosarchaea group</taxon>
        <taxon>Halobacteria</taxon>
        <taxon>Halobacteriales</taxon>
        <taxon>Natronomonadaceae</taxon>
        <taxon>Natronomonas</taxon>
    </lineage>
</organism>
<reference evidence="5" key="1">
    <citation type="journal article" date="2023" name="Front. Microbiol.">
        <title>Genomic-based phylogenetic and metabolic analyses of the genus Natronomonas, and description of Natronomonas aquatica sp. nov.</title>
        <authorList>
            <person name="Garcia-Roldan A."/>
            <person name="Duran-Viseras A."/>
            <person name="de la Haba R.R."/>
            <person name="Corral P."/>
            <person name="Sanchez-Porro C."/>
            <person name="Ventosa A."/>
        </authorList>
    </citation>
    <scope>NUCLEOTIDE SEQUENCE</scope>
    <source>
        <strain evidence="5">F2-12</strain>
    </source>
</reference>
<dbReference type="Gene3D" id="3.30.390.10">
    <property type="entry name" value="Enolase-like, N-terminal domain"/>
    <property type="match status" value="1"/>
</dbReference>
<dbReference type="InterPro" id="IPR046945">
    <property type="entry name" value="RHMD-like"/>
</dbReference>
<sequence>MRITGVEAIPLESPVDTIQMKTGKKEQSVAVLPVLVKVHTDAGITGLGETLTYDPSGREAKFAAQGVRSLERHLLEEDPLDVKQRWDDLYQHVKRSGAFKPLSAIDEALWDIVGKNAERPLYELLGGATNDVAAYATFPHRKPVEELVEDGAWLAESGFDSMKITVGAGVETDRERIRTVGESLPSGFGLAMDANTSYSFSQALRLARTADELEMEWFEEPISHTDIDGQAELNRRVDVPIAAYQSHYPHYPAVDHLRADALEVYQPALYLCGGVTAGSRVATLAEAFDKRFVPHAFGPLVNYAASLHVCVASSACDLIEFAVYDDEVDDPGEYMASPYVANQDEFSLDDDGTISPPDTPGLGIELDESVVEELRLD</sequence>
<dbReference type="SUPFAM" id="SSF51604">
    <property type="entry name" value="Enolase C-terminal domain-like"/>
    <property type="match status" value="1"/>
</dbReference>
<dbReference type="GO" id="GO:0016052">
    <property type="term" value="P:carbohydrate catabolic process"/>
    <property type="evidence" value="ECO:0007669"/>
    <property type="project" value="TreeGrafter"/>
</dbReference>
<dbReference type="InterPro" id="IPR013342">
    <property type="entry name" value="Mandelate_racemase_C"/>
</dbReference>
<dbReference type="InterPro" id="IPR029017">
    <property type="entry name" value="Enolase-like_N"/>
</dbReference>
<dbReference type="Pfam" id="PF02746">
    <property type="entry name" value="MR_MLE_N"/>
    <property type="match status" value="1"/>
</dbReference>
<dbReference type="Pfam" id="PF13378">
    <property type="entry name" value="MR_MLE_C"/>
    <property type="match status" value="1"/>
</dbReference>
<accession>A0A9R1CTI0</accession>
<evidence type="ECO:0000256" key="2">
    <source>
        <dbReference type="ARBA" id="ARBA00022723"/>
    </source>
</evidence>
<dbReference type="SMART" id="SM00922">
    <property type="entry name" value="MR_MLE"/>
    <property type="match status" value="1"/>
</dbReference>
<dbReference type="InterPro" id="IPR036849">
    <property type="entry name" value="Enolase-like_C_sf"/>
</dbReference>
<dbReference type="SFLD" id="SFLDS00001">
    <property type="entry name" value="Enolase"/>
    <property type="match status" value="1"/>
</dbReference>
<keyword evidence="2" id="KW-0479">Metal-binding</keyword>
<dbReference type="InterPro" id="IPR029065">
    <property type="entry name" value="Enolase_C-like"/>
</dbReference>
<keyword evidence="6" id="KW-1185">Reference proteome</keyword>
<comment type="caution">
    <text evidence="5">The sequence shown here is derived from an EMBL/GenBank/DDBJ whole genome shotgun (WGS) entry which is preliminary data.</text>
</comment>
<keyword evidence="3" id="KW-0460">Magnesium</keyword>